<name>A0ABQ6JJM0_9ACTN</name>
<comment type="caution">
    <text evidence="1">The sequence shown here is derived from an EMBL/GenBank/DDBJ whole genome shotgun (WGS) entry which is preliminary data.</text>
</comment>
<evidence type="ECO:0000313" key="2">
    <source>
        <dbReference type="Proteomes" id="UP001157017"/>
    </source>
</evidence>
<dbReference type="Proteomes" id="UP001157017">
    <property type="component" value="Unassembled WGS sequence"/>
</dbReference>
<proteinExistence type="predicted"/>
<sequence length="75" mass="8012">MGTAEHRQAHHVGVLGDGRLDDLLRRLVQAGVDDLHAGVAQRPRDDLGTAVVPVEAGLGDDDADRGSVAHRDLLW</sequence>
<accession>A0ABQ6JJM0</accession>
<dbReference type="EMBL" id="BSUZ01000001">
    <property type="protein sequence ID" value="GMA88193.1"/>
    <property type="molecule type" value="Genomic_DNA"/>
</dbReference>
<reference evidence="2" key="1">
    <citation type="journal article" date="2019" name="Int. J. Syst. Evol. Microbiol.">
        <title>The Global Catalogue of Microorganisms (GCM) 10K type strain sequencing project: providing services to taxonomists for standard genome sequencing and annotation.</title>
        <authorList>
            <consortium name="The Broad Institute Genomics Platform"/>
            <consortium name="The Broad Institute Genome Sequencing Center for Infectious Disease"/>
            <person name="Wu L."/>
            <person name="Ma J."/>
        </authorList>
    </citation>
    <scope>NUCLEOTIDE SEQUENCE [LARGE SCALE GENOMIC DNA]</scope>
    <source>
        <strain evidence="2">NBRC 108730</strain>
    </source>
</reference>
<gene>
    <name evidence="1" type="ORF">GCM10025868_34430</name>
</gene>
<protein>
    <submittedName>
        <fullName evidence="1">Uncharacterized protein</fullName>
    </submittedName>
</protein>
<evidence type="ECO:0000313" key="1">
    <source>
        <dbReference type="EMBL" id="GMA88193.1"/>
    </source>
</evidence>
<keyword evidence="2" id="KW-1185">Reference proteome</keyword>
<organism evidence="1 2">
    <name type="scientific">Angustibacter aerolatus</name>
    <dbReference type="NCBI Taxonomy" id="1162965"/>
    <lineage>
        <taxon>Bacteria</taxon>
        <taxon>Bacillati</taxon>
        <taxon>Actinomycetota</taxon>
        <taxon>Actinomycetes</taxon>
        <taxon>Kineosporiales</taxon>
        <taxon>Kineosporiaceae</taxon>
    </lineage>
</organism>